<organism evidence="1 2">
    <name type="scientific">Streptomyces citrinus</name>
    <dbReference type="NCBI Taxonomy" id="3118173"/>
    <lineage>
        <taxon>Bacteria</taxon>
        <taxon>Bacillati</taxon>
        <taxon>Actinomycetota</taxon>
        <taxon>Actinomycetes</taxon>
        <taxon>Kitasatosporales</taxon>
        <taxon>Streptomycetaceae</taxon>
        <taxon>Streptomyces</taxon>
    </lineage>
</organism>
<accession>A0ACD5A5N2</accession>
<name>A0ACD5A5N2_9ACTN</name>
<evidence type="ECO:0000313" key="2">
    <source>
        <dbReference type="Proteomes" id="UP001432251"/>
    </source>
</evidence>
<evidence type="ECO:0000313" key="1">
    <source>
        <dbReference type="EMBL" id="WWQ62313.1"/>
    </source>
</evidence>
<dbReference type="EMBL" id="CP146022">
    <property type="protein sequence ID" value="WWQ62313.1"/>
    <property type="molecule type" value="Genomic_DNA"/>
</dbReference>
<keyword evidence="2" id="KW-1185">Reference proteome</keyword>
<reference evidence="1" key="1">
    <citation type="journal article" date="2025" name="Int. J. Syst. Evol. Microbiol.">
        <title>Streptomyces citrinus sp. nov., with yellow diffusible pigment.</title>
        <authorList>
            <person name="He Y."/>
            <person name="Yang E."/>
            <person name="Xu J."/>
            <person name="Sun Y."/>
            <person name="Sun L."/>
        </authorList>
    </citation>
    <scope>NUCLEOTIDE SEQUENCE</scope>
    <source>
        <strain evidence="1">Q6</strain>
    </source>
</reference>
<sequence>MTLIVVAMILGAFSVACIVVTARQVASDDIAIGPPVAALIAAFASAGLMLLATALGH</sequence>
<proteinExistence type="predicted"/>
<protein>
    <submittedName>
        <fullName evidence="1">Uncharacterized protein</fullName>
    </submittedName>
</protein>
<gene>
    <name evidence="1" type="ORF">V2W30_02315</name>
</gene>
<dbReference type="Proteomes" id="UP001432251">
    <property type="component" value="Chromosome"/>
</dbReference>